<dbReference type="InterPro" id="IPR038153">
    <property type="entry name" value="EvaA-like_sf"/>
</dbReference>
<name>A0A0R3MY77_9BRAD</name>
<reference evidence="2 3" key="1">
    <citation type="submission" date="2014-03" db="EMBL/GenBank/DDBJ databases">
        <title>Bradyrhizobium valentinum sp. nov., isolated from effective nodules of Lupinus mariae-josephae, a lupine endemic of basic-lime soils in Eastern Spain.</title>
        <authorList>
            <person name="Duran D."/>
            <person name="Rey L."/>
            <person name="Navarro A."/>
            <person name="Busquets A."/>
            <person name="Imperial J."/>
            <person name="Ruiz-Argueso T."/>
        </authorList>
    </citation>
    <scope>NUCLEOTIDE SEQUENCE [LARGE SCALE GENOMIC DNA]</scope>
    <source>
        <strain evidence="2 3">CCBAU 23086</strain>
    </source>
</reference>
<accession>A0A0R3MY77</accession>
<feature type="domain" description="dTDP-4-dehydro-6-deoxy-alpha-D-glucopyranose 2,3-dehydratase" evidence="1">
    <location>
        <begin position="27"/>
        <end position="231"/>
    </location>
</feature>
<dbReference type="InterPro" id="IPR005212">
    <property type="entry name" value="EvaA-like"/>
</dbReference>
<evidence type="ECO:0000313" key="2">
    <source>
        <dbReference type="EMBL" id="KRR24980.1"/>
    </source>
</evidence>
<dbReference type="GO" id="GO:0016829">
    <property type="term" value="F:lyase activity"/>
    <property type="evidence" value="ECO:0007669"/>
    <property type="project" value="InterPro"/>
</dbReference>
<comment type="caution">
    <text evidence="2">The sequence shown here is derived from an EMBL/GenBank/DDBJ whole genome shotgun (WGS) entry which is preliminary data.</text>
</comment>
<sequence length="232" mass="25931">MAERAHLDWFRKRLAASAAIEPKDPAPILAWRDERCQAIRFKAELIGLDEVRGWSRDAQGNVRHKSGQFFSVEGVRIESGDLREVTSWDQPIYTQPEGGLLGLITRETGDSGVQFLLYAKAEPGNLGVLQLSPSVQSTWSNIRRAHGGKLSPMLEVLTAKAGVRIIYRAAHNEEGGRFWRKSNENIIVFVDDESVIESDMAMFCWASLSQLKELALIDNVLSPFVRTIIAPL</sequence>
<dbReference type="RefSeq" id="WP_057858213.1">
    <property type="nucleotide sequence ID" value="NZ_LLYB01000059.1"/>
</dbReference>
<dbReference type="OrthoDB" id="9814961at2"/>
<dbReference type="Gene3D" id="3.90.79.40">
    <property type="entry name" value="EvaA sugar 2,3-dehydratase subunit"/>
    <property type="match status" value="1"/>
</dbReference>
<dbReference type="Pfam" id="PF03559">
    <property type="entry name" value="Hexose_dehydrat"/>
    <property type="match status" value="1"/>
</dbReference>
<evidence type="ECO:0000313" key="3">
    <source>
        <dbReference type="Proteomes" id="UP000051660"/>
    </source>
</evidence>
<dbReference type="Proteomes" id="UP000051660">
    <property type="component" value="Unassembled WGS sequence"/>
</dbReference>
<protein>
    <recommendedName>
        <fullName evidence="1">dTDP-4-dehydro-6-deoxy-alpha-D-glucopyranose 2,3-dehydratase domain-containing protein</fullName>
    </recommendedName>
</protein>
<evidence type="ECO:0000259" key="1">
    <source>
        <dbReference type="Pfam" id="PF03559"/>
    </source>
</evidence>
<dbReference type="EMBL" id="LLYB01000059">
    <property type="protein sequence ID" value="KRR24980.1"/>
    <property type="molecule type" value="Genomic_DNA"/>
</dbReference>
<proteinExistence type="predicted"/>
<gene>
    <name evidence="2" type="ORF">CQ14_30635</name>
</gene>
<dbReference type="AlphaFoldDB" id="A0A0R3MY77"/>
<organism evidence="2 3">
    <name type="scientific">Bradyrhizobium lablabi</name>
    <dbReference type="NCBI Taxonomy" id="722472"/>
    <lineage>
        <taxon>Bacteria</taxon>
        <taxon>Pseudomonadati</taxon>
        <taxon>Pseudomonadota</taxon>
        <taxon>Alphaproteobacteria</taxon>
        <taxon>Hyphomicrobiales</taxon>
        <taxon>Nitrobacteraceae</taxon>
        <taxon>Bradyrhizobium</taxon>
    </lineage>
</organism>